<keyword evidence="2" id="KW-1185">Reference proteome</keyword>
<evidence type="ECO:0000313" key="1">
    <source>
        <dbReference type="EMBL" id="KNC30734.1"/>
    </source>
</evidence>
<dbReference type="EMBL" id="JRES01000501">
    <property type="protein sequence ID" value="KNC30734.1"/>
    <property type="molecule type" value="Genomic_DNA"/>
</dbReference>
<protein>
    <submittedName>
        <fullName evidence="1">Uncharacterized protein</fullName>
    </submittedName>
</protein>
<sequence length="68" mass="7300">MSDSGKESAIEFHCPLQFASSPKVKSRSVVSAASYLIYVSIGGISSNVSKALVEVVHMTPLIPKQHVR</sequence>
<accession>A0A0L0CGV8</accession>
<evidence type="ECO:0000313" key="2">
    <source>
        <dbReference type="Proteomes" id="UP000037069"/>
    </source>
</evidence>
<proteinExistence type="predicted"/>
<dbReference type="AlphaFoldDB" id="A0A0L0CGV8"/>
<gene>
    <name evidence="1" type="ORF">FF38_11700</name>
</gene>
<comment type="caution">
    <text evidence="1">The sequence shown here is derived from an EMBL/GenBank/DDBJ whole genome shotgun (WGS) entry which is preliminary data.</text>
</comment>
<name>A0A0L0CGV8_LUCCU</name>
<dbReference type="Proteomes" id="UP000037069">
    <property type="component" value="Unassembled WGS sequence"/>
</dbReference>
<organism evidence="1 2">
    <name type="scientific">Lucilia cuprina</name>
    <name type="common">Green bottle fly</name>
    <name type="synonym">Australian sheep blowfly</name>
    <dbReference type="NCBI Taxonomy" id="7375"/>
    <lineage>
        <taxon>Eukaryota</taxon>
        <taxon>Metazoa</taxon>
        <taxon>Ecdysozoa</taxon>
        <taxon>Arthropoda</taxon>
        <taxon>Hexapoda</taxon>
        <taxon>Insecta</taxon>
        <taxon>Pterygota</taxon>
        <taxon>Neoptera</taxon>
        <taxon>Endopterygota</taxon>
        <taxon>Diptera</taxon>
        <taxon>Brachycera</taxon>
        <taxon>Muscomorpha</taxon>
        <taxon>Oestroidea</taxon>
        <taxon>Calliphoridae</taxon>
        <taxon>Luciliinae</taxon>
        <taxon>Lucilia</taxon>
    </lineage>
</organism>
<reference evidence="1 2" key="1">
    <citation type="journal article" date="2015" name="Nat. Commun.">
        <title>Lucilia cuprina genome unlocks parasitic fly biology to underpin future interventions.</title>
        <authorList>
            <person name="Anstead C.A."/>
            <person name="Korhonen P.K."/>
            <person name="Young N.D."/>
            <person name="Hall R.S."/>
            <person name="Jex A.R."/>
            <person name="Murali S.C."/>
            <person name="Hughes D.S."/>
            <person name="Lee S.F."/>
            <person name="Perry T."/>
            <person name="Stroehlein A.J."/>
            <person name="Ansell B.R."/>
            <person name="Breugelmans B."/>
            <person name="Hofmann A."/>
            <person name="Qu J."/>
            <person name="Dugan S."/>
            <person name="Lee S.L."/>
            <person name="Chao H."/>
            <person name="Dinh H."/>
            <person name="Han Y."/>
            <person name="Doddapaneni H.V."/>
            <person name="Worley K.C."/>
            <person name="Muzny D.M."/>
            <person name="Ioannidis P."/>
            <person name="Waterhouse R.M."/>
            <person name="Zdobnov E.M."/>
            <person name="James P.J."/>
            <person name="Bagnall N.H."/>
            <person name="Kotze A.C."/>
            <person name="Gibbs R.A."/>
            <person name="Richards S."/>
            <person name="Batterham P."/>
            <person name="Gasser R.B."/>
        </authorList>
    </citation>
    <scope>NUCLEOTIDE SEQUENCE [LARGE SCALE GENOMIC DNA]</scope>
    <source>
        <strain evidence="1 2">LS</strain>
        <tissue evidence="1">Full body</tissue>
    </source>
</reference>